<evidence type="ECO:0000313" key="2">
    <source>
        <dbReference type="EMBL" id="AFZ12921.1"/>
    </source>
</evidence>
<evidence type="ECO:0000256" key="1">
    <source>
        <dbReference type="SAM" id="MobiDB-lite"/>
    </source>
</evidence>
<sequence length="130" mass="14825">MNAIQPSYHPLQQPTVARRRVRRASPTANRQPYRAVSGETTAKLFANIVISSAAVSGLVQLLPYQLSQQTKLQDLKKEVSRSEKRVTRLSSTFNRHFDPEQSQVVMQEQSNRVAPTQRRVILLDKDLVRD</sequence>
<dbReference type="AlphaFoldDB" id="K9VY68"/>
<feature type="region of interest" description="Disordered" evidence="1">
    <location>
        <begin position="1"/>
        <end position="33"/>
    </location>
</feature>
<dbReference type="OrthoDB" id="467582at2"/>
<proteinExistence type="predicted"/>
<dbReference type="KEGG" id="cep:Cri9333_2042"/>
<accession>K9VY68</accession>
<dbReference type="HOGENOM" id="CLU_135021_0_0_3"/>
<evidence type="ECO:0000313" key="3">
    <source>
        <dbReference type="Proteomes" id="UP000010472"/>
    </source>
</evidence>
<organism evidence="2 3">
    <name type="scientific">Crinalium epipsammum PCC 9333</name>
    <dbReference type="NCBI Taxonomy" id="1173022"/>
    <lineage>
        <taxon>Bacteria</taxon>
        <taxon>Bacillati</taxon>
        <taxon>Cyanobacteriota</taxon>
        <taxon>Cyanophyceae</taxon>
        <taxon>Gomontiellales</taxon>
        <taxon>Gomontiellaceae</taxon>
        <taxon>Crinalium</taxon>
    </lineage>
</organism>
<gene>
    <name evidence="2" type="ORF">Cri9333_2042</name>
</gene>
<dbReference type="eggNOG" id="ENOG5032YHN">
    <property type="taxonomic scope" value="Bacteria"/>
</dbReference>
<dbReference type="RefSeq" id="WP_015203037.1">
    <property type="nucleotide sequence ID" value="NC_019753.1"/>
</dbReference>
<keyword evidence="3" id="KW-1185">Reference proteome</keyword>
<dbReference type="Proteomes" id="UP000010472">
    <property type="component" value="Chromosome"/>
</dbReference>
<name>K9VY68_9CYAN</name>
<reference evidence="2 3" key="1">
    <citation type="submission" date="2012-06" db="EMBL/GenBank/DDBJ databases">
        <title>Finished chromosome of genome of Crinalium epipsammum PCC 9333.</title>
        <authorList>
            <consortium name="US DOE Joint Genome Institute"/>
            <person name="Gugger M."/>
            <person name="Coursin T."/>
            <person name="Rippka R."/>
            <person name="Tandeau De Marsac N."/>
            <person name="Huntemann M."/>
            <person name="Wei C.-L."/>
            <person name="Han J."/>
            <person name="Detter J.C."/>
            <person name="Han C."/>
            <person name="Tapia R."/>
            <person name="Davenport K."/>
            <person name="Daligault H."/>
            <person name="Erkkila T."/>
            <person name="Gu W."/>
            <person name="Munk A.C.C."/>
            <person name="Teshima H."/>
            <person name="Xu Y."/>
            <person name="Chain P."/>
            <person name="Chen A."/>
            <person name="Krypides N."/>
            <person name="Mavromatis K."/>
            <person name="Markowitz V."/>
            <person name="Szeto E."/>
            <person name="Ivanova N."/>
            <person name="Mikhailova N."/>
            <person name="Ovchinnikova G."/>
            <person name="Pagani I."/>
            <person name="Pati A."/>
            <person name="Goodwin L."/>
            <person name="Peters L."/>
            <person name="Pitluck S."/>
            <person name="Woyke T."/>
            <person name="Kerfeld C."/>
        </authorList>
    </citation>
    <scope>NUCLEOTIDE SEQUENCE [LARGE SCALE GENOMIC DNA]</scope>
    <source>
        <strain evidence="2 3">PCC 9333</strain>
    </source>
</reference>
<dbReference type="STRING" id="1173022.Cri9333_2042"/>
<protein>
    <submittedName>
        <fullName evidence="2">Uncharacterized protein</fullName>
    </submittedName>
</protein>
<dbReference type="EMBL" id="CP003620">
    <property type="protein sequence ID" value="AFZ12921.1"/>
    <property type="molecule type" value="Genomic_DNA"/>
</dbReference>